<keyword evidence="1" id="KW-0732">Signal</keyword>
<proteinExistence type="predicted"/>
<dbReference type="PANTHER" id="PTHR37979:SF1">
    <property type="entry name" value="PROTEIN HER-1"/>
    <property type="match status" value="1"/>
</dbReference>
<dbReference type="Proteomes" id="UP001328107">
    <property type="component" value="Unassembled WGS sequence"/>
</dbReference>
<gene>
    <name evidence="2" type="ORF">PMAYCL1PPCAC_03402</name>
</gene>
<dbReference type="SUPFAM" id="SSF110014">
    <property type="entry name" value="Her-1"/>
    <property type="match status" value="1"/>
</dbReference>
<dbReference type="PANTHER" id="PTHR37979">
    <property type="entry name" value="PROTEIN HER-1"/>
    <property type="match status" value="1"/>
</dbReference>
<evidence type="ECO:0000313" key="2">
    <source>
        <dbReference type="EMBL" id="GMR33207.1"/>
    </source>
</evidence>
<dbReference type="Gene3D" id="1.10.150.370">
    <property type="entry name" value="Caenorhabditis elegans Her-1, C-terminal domain"/>
    <property type="match status" value="1"/>
</dbReference>
<dbReference type="Pfam" id="PF09232">
    <property type="entry name" value="Caenor_Her-1"/>
    <property type="match status" value="1"/>
</dbReference>
<name>A0AAN4Z8E9_9BILA</name>
<accession>A0AAN4Z8E9</accession>
<dbReference type="AlphaFoldDB" id="A0AAN4Z8E9"/>
<comment type="caution">
    <text evidence="2">The sequence shown here is derived from an EMBL/GenBank/DDBJ whole genome shotgun (WGS) entry which is preliminary data.</text>
</comment>
<dbReference type="InterPro" id="IPR036341">
    <property type="entry name" value="Her-1_sf"/>
</dbReference>
<feature type="chain" id="PRO_5042905419" evidence="1">
    <location>
        <begin position="19"/>
        <end position="185"/>
    </location>
</feature>
<feature type="signal peptide" evidence="1">
    <location>
        <begin position="1"/>
        <end position="18"/>
    </location>
</feature>
<sequence length="185" mass="20690">MLVHLSALLMVTTSAASGLKMANKYDPEVADAARKCCPSSAFACCAEAIEFYRPLACPSIQRGEEEKTMRCIQSSLFGAADTNATGIDHMPCCSVFLHDQTDPDARCYQRCQQILRTPSRSSEQKLRYLSLCRLDNSLLPCFNGCVEDVYLHSEKGLPMDQFHFEEPKECTQMKKKGEAHKPIIQ</sequence>
<dbReference type="InterPro" id="IPR043108">
    <property type="entry name" value="Her-1_C"/>
</dbReference>
<dbReference type="EMBL" id="BTRK01000001">
    <property type="protein sequence ID" value="GMR33207.1"/>
    <property type="molecule type" value="Genomic_DNA"/>
</dbReference>
<dbReference type="InterPro" id="IPR015313">
    <property type="entry name" value="Her-1"/>
</dbReference>
<evidence type="ECO:0000256" key="1">
    <source>
        <dbReference type="SAM" id="SignalP"/>
    </source>
</evidence>
<reference evidence="3" key="1">
    <citation type="submission" date="2022-10" db="EMBL/GenBank/DDBJ databases">
        <title>Genome assembly of Pristionchus species.</title>
        <authorList>
            <person name="Yoshida K."/>
            <person name="Sommer R.J."/>
        </authorList>
    </citation>
    <scope>NUCLEOTIDE SEQUENCE [LARGE SCALE GENOMIC DNA]</scope>
    <source>
        <strain evidence="3">RS5460</strain>
    </source>
</reference>
<evidence type="ECO:0000313" key="3">
    <source>
        <dbReference type="Proteomes" id="UP001328107"/>
    </source>
</evidence>
<protein>
    <submittedName>
        <fullName evidence="2">Uncharacterized protein</fullName>
    </submittedName>
</protein>
<keyword evidence="3" id="KW-1185">Reference proteome</keyword>
<organism evidence="2 3">
    <name type="scientific">Pristionchus mayeri</name>
    <dbReference type="NCBI Taxonomy" id="1317129"/>
    <lineage>
        <taxon>Eukaryota</taxon>
        <taxon>Metazoa</taxon>
        <taxon>Ecdysozoa</taxon>
        <taxon>Nematoda</taxon>
        <taxon>Chromadorea</taxon>
        <taxon>Rhabditida</taxon>
        <taxon>Rhabditina</taxon>
        <taxon>Diplogasteromorpha</taxon>
        <taxon>Diplogasteroidea</taxon>
        <taxon>Neodiplogasteridae</taxon>
        <taxon>Pristionchus</taxon>
    </lineage>
</organism>
<dbReference type="Gene3D" id="1.10.150.360">
    <property type="match status" value="1"/>
</dbReference>